<accession>A0A8C9LF51</accession>
<dbReference type="Ensembl" id="ENSPSTT00000025127.1">
    <property type="protein sequence ID" value="ENSPSTP00000023878.1"/>
    <property type="gene ID" value="ENSPSTG00000017613.1"/>
</dbReference>
<keyword evidence="2" id="KW-1185">Reference proteome</keyword>
<proteinExistence type="predicted"/>
<evidence type="ECO:0000313" key="2">
    <source>
        <dbReference type="Proteomes" id="UP000694428"/>
    </source>
</evidence>
<dbReference type="AlphaFoldDB" id="A0A8C9LF51"/>
<sequence length="81" mass="9130">MKISASSLNVLTWTKALEISCPKEKHSWYQNLNQTRTVIRNAKMKEKEVRHVAGDSGKDGFQLWMLLPAALSPPGVLLPRL</sequence>
<protein>
    <submittedName>
        <fullName evidence="1">Uncharacterized protein</fullName>
    </submittedName>
</protein>
<reference evidence="1" key="1">
    <citation type="submission" date="2025-08" db="UniProtKB">
        <authorList>
            <consortium name="Ensembl"/>
        </authorList>
    </citation>
    <scope>IDENTIFICATION</scope>
</reference>
<dbReference type="Proteomes" id="UP000694428">
    <property type="component" value="Unplaced"/>
</dbReference>
<evidence type="ECO:0000313" key="1">
    <source>
        <dbReference type="Ensembl" id="ENSPSTP00000023878.1"/>
    </source>
</evidence>
<organism evidence="1 2">
    <name type="scientific">Pavo cristatus</name>
    <name type="common">Indian peafowl</name>
    <name type="synonym">Blue peafowl</name>
    <dbReference type="NCBI Taxonomy" id="9049"/>
    <lineage>
        <taxon>Eukaryota</taxon>
        <taxon>Metazoa</taxon>
        <taxon>Chordata</taxon>
        <taxon>Craniata</taxon>
        <taxon>Vertebrata</taxon>
        <taxon>Euteleostomi</taxon>
        <taxon>Archelosauria</taxon>
        <taxon>Archosauria</taxon>
        <taxon>Dinosauria</taxon>
        <taxon>Saurischia</taxon>
        <taxon>Theropoda</taxon>
        <taxon>Coelurosauria</taxon>
        <taxon>Aves</taxon>
        <taxon>Neognathae</taxon>
        <taxon>Galloanserae</taxon>
        <taxon>Galliformes</taxon>
        <taxon>Phasianidae</taxon>
        <taxon>Phasianinae</taxon>
        <taxon>Pavo</taxon>
    </lineage>
</organism>
<name>A0A8C9LF51_PAVCR</name>
<reference evidence="1" key="2">
    <citation type="submission" date="2025-09" db="UniProtKB">
        <authorList>
            <consortium name="Ensembl"/>
        </authorList>
    </citation>
    <scope>IDENTIFICATION</scope>
</reference>